<evidence type="ECO:0000313" key="2">
    <source>
        <dbReference type="EnsemblPlants" id="TuG1812G0700005252.01.T01.cds288640"/>
    </source>
</evidence>
<name>A0A8R7R3Q9_TRIUA</name>
<proteinExistence type="predicted"/>
<dbReference type="EnsemblPlants" id="TuG1812G0700005252.01.T01">
    <property type="protein sequence ID" value="TuG1812G0700005252.01.T01.cds288640"/>
    <property type="gene ID" value="TuG1812G0700005252.01"/>
</dbReference>
<accession>A0A8R7R3Q9</accession>
<feature type="compositionally biased region" description="Basic residues" evidence="1">
    <location>
        <begin position="17"/>
        <end position="27"/>
    </location>
</feature>
<reference evidence="3" key="1">
    <citation type="journal article" date="2013" name="Nature">
        <title>Draft genome of the wheat A-genome progenitor Triticum urartu.</title>
        <authorList>
            <person name="Ling H.Q."/>
            <person name="Zhao S."/>
            <person name="Liu D."/>
            <person name="Wang J."/>
            <person name="Sun H."/>
            <person name="Zhang C."/>
            <person name="Fan H."/>
            <person name="Li D."/>
            <person name="Dong L."/>
            <person name="Tao Y."/>
            <person name="Gao C."/>
            <person name="Wu H."/>
            <person name="Li Y."/>
            <person name="Cui Y."/>
            <person name="Guo X."/>
            <person name="Zheng S."/>
            <person name="Wang B."/>
            <person name="Yu K."/>
            <person name="Liang Q."/>
            <person name="Yang W."/>
            <person name="Lou X."/>
            <person name="Chen J."/>
            <person name="Feng M."/>
            <person name="Jian J."/>
            <person name="Zhang X."/>
            <person name="Luo G."/>
            <person name="Jiang Y."/>
            <person name="Liu J."/>
            <person name="Wang Z."/>
            <person name="Sha Y."/>
            <person name="Zhang B."/>
            <person name="Wu H."/>
            <person name="Tang D."/>
            <person name="Shen Q."/>
            <person name="Xue P."/>
            <person name="Zou S."/>
            <person name="Wang X."/>
            <person name="Liu X."/>
            <person name="Wang F."/>
            <person name="Yang Y."/>
            <person name="An X."/>
            <person name="Dong Z."/>
            <person name="Zhang K."/>
            <person name="Zhang X."/>
            <person name="Luo M.C."/>
            <person name="Dvorak J."/>
            <person name="Tong Y."/>
            <person name="Wang J."/>
            <person name="Yang H."/>
            <person name="Li Z."/>
            <person name="Wang D."/>
            <person name="Zhang A."/>
            <person name="Wang J."/>
        </authorList>
    </citation>
    <scope>NUCLEOTIDE SEQUENCE</scope>
    <source>
        <strain evidence="3">cv. G1812</strain>
    </source>
</reference>
<feature type="region of interest" description="Disordered" evidence="1">
    <location>
        <begin position="1"/>
        <end position="37"/>
    </location>
</feature>
<dbReference type="AlphaFoldDB" id="A0A8R7R3Q9"/>
<evidence type="ECO:0000313" key="3">
    <source>
        <dbReference type="Proteomes" id="UP000015106"/>
    </source>
</evidence>
<reference evidence="2" key="3">
    <citation type="submission" date="2022-06" db="UniProtKB">
        <authorList>
            <consortium name="EnsemblPlants"/>
        </authorList>
    </citation>
    <scope>IDENTIFICATION</scope>
</reference>
<dbReference type="Proteomes" id="UP000015106">
    <property type="component" value="Chromosome 7"/>
</dbReference>
<organism evidence="2 3">
    <name type="scientific">Triticum urartu</name>
    <name type="common">Red wild einkorn</name>
    <name type="synonym">Crithodium urartu</name>
    <dbReference type="NCBI Taxonomy" id="4572"/>
    <lineage>
        <taxon>Eukaryota</taxon>
        <taxon>Viridiplantae</taxon>
        <taxon>Streptophyta</taxon>
        <taxon>Embryophyta</taxon>
        <taxon>Tracheophyta</taxon>
        <taxon>Spermatophyta</taxon>
        <taxon>Magnoliopsida</taxon>
        <taxon>Liliopsida</taxon>
        <taxon>Poales</taxon>
        <taxon>Poaceae</taxon>
        <taxon>BOP clade</taxon>
        <taxon>Pooideae</taxon>
        <taxon>Triticodae</taxon>
        <taxon>Triticeae</taxon>
        <taxon>Triticinae</taxon>
        <taxon>Triticum</taxon>
    </lineage>
</organism>
<protein>
    <submittedName>
        <fullName evidence="2">Uncharacterized protein</fullName>
    </submittedName>
</protein>
<reference evidence="2" key="2">
    <citation type="submission" date="2018-03" db="EMBL/GenBank/DDBJ databases">
        <title>The Triticum urartu genome reveals the dynamic nature of wheat genome evolution.</title>
        <authorList>
            <person name="Ling H."/>
            <person name="Ma B."/>
            <person name="Shi X."/>
            <person name="Liu H."/>
            <person name="Dong L."/>
            <person name="Sun H."/>
            <person name="Cao Y."/>
            <person name="Gao Q."/>
            <person name="Zheng S."/>
            <person name="Li Y."/>
            <person name="Yu Y."/>
            <person name="Du H."/>
            <person name="Qi M."/>
            <person name="Li Y."/>
            <person name="Yu H."/>
            <person name="Cui Y."/>
            <person name="Wang N."/>
            <person name="Chen C."/>
            <person name="Wu H."/>
            <person name="Zhao Y."/>
            <person name="Zhang J."/>
            <person name="Li Y."/>
            <person name="Zhou W."/>
            <person name="Zhang B."/>
            <person name="Hu W."/>
            <person name="Eijk M."/>
            <person name="Tang J."/>
            <person name="Witsenboer H."/>
            <person name="Zhao S."/>
            <person name="Li Z."/>
            <person name="Zhang A."/>
            <person name="Wang D."/>
            <person name="Liang C."/>
        </authorList>
    </citation>
    <scope>NUCLEOTIDE SEQUENCE [LARGE SCALE GENOMIC DNA]</scope>
    <source>
        <strain evidence="2">cv. G1812</strain>
    </source>
</reference>
<dbReference type="Gramene" id="TuG1812G0700005252.01.T01">
    <property type="protein sequence ID" value="TuG1812G0700005252.01.T01.cds288640"/>
    <property type="gene ID" value="TuG1812G0700005252.01"/>
</dbReference>
<evidence type="ECO:0000256" key="1">
    <source>
        <dbReference type="SAM" id="MobiDB-lite"/>
    </source>
</evidence>
<keyword evidence="3" id="KW-1185">Reference proteome</keyword>
<feature type="compositionally biased region" description="Polar residues" evidence="1">
    <location>
        <begin position="28"/>
        <end position="37"/>
    </location>
</feature>
<sequence length="37" mass="4399">MPQHQHKLHRDIARTANHYRGKHRPTKKTGNGVSKRR</sequence>